<dbReference type="InterPro" id="IPR016181">
    <property type="entry name" value="Acyl_CoA_acyltransferase"/>
</dbReference>
<dbReference type="InterPro" id="IPR000182">
    <property type="entry name" value="GNAT_dom"/>
</dbReference>
<dbReference type="Proteomes" id="UP000002484">
    <property type="component" value="Chromosome"/>
</dbReference>
<dbReference type="PANTHER" id="PTHR43877:SF2">
    <property type="entry name" value="AMINOALKYLPHOSPHONATE N-ACETYLTRANSFERASE-RELATED"/>
    <property type="match status" value="1"/>
</dbReference>
<dbReference type="SUPFAM" id="SSF55729">
    <property type="entry name" value="Acyl-CoA N-acyltransferases (Nat)"/>
    <property type="match status" value="1"/>
</dbReference>
<sequence>MSRARPNELASETRLRRDASRAATCTGYMTVSTPSPMHAHAQAGARTGRQPRQRGDGRRAASPCSRRAIRRAAPVIRELRPDDGTILDEVFAGLSERSRYLRFHSPLHRLSDRFRATLLDVDGRDRLALVALVCTPDGPRPVGIVRLSRTGPGDADIAIAVADAMHRQGVGRQLLTALGDRAAELGLTRLTAEILPENTAAAALFRAVFPHGPTRRGGGILTLTCHPAEGAHHSS</sequence>
<dbReference type="Pfam" id="PF00583">
    <property type="entry name" value="Acetyltransf_1"/>
    <property type="match status" value="1"/>
</dbReference>
<feature type="region of interest" description="Disordered" evidence="3">
    <location>
        <begin position="28"/>
        <end position="63"/>
    </location>
</feature>
<evidence type="ECO:0000313" key="5">
    <source>
        <dbReference type="EMBL" id="ADP82001.1"/>
    </source>
</evidence>
<dbReference type="PANTHER" id="PTHR43877">
    <property type="entry name" value="AMINOALKYLPHOSPHONATE N-ACETYLTRANSFERASE-RELATED-RELATED"/>
    <property type="match status" value="1"/>
</dbReference>
<gene>
    <name evidence="5" type="ordered locus">FraEuI1c_3997</name>
</gene>
<feature type="compositionally biased region" description="Basic and acidic residues" evidence="3">
    <location>
        <begin position="11"/>
        <end position="20"/>
    </location>
</feature>
<dbReference type="GO" id="GO:0016747">
    <property type="term" value="F:acyltransferase activity, transferring groups other than amino-acyl groups"/>
    <property type="evidence" value="ECO:0007669"/>
    <property type="project" value="InterPro"/>
</dbReference>
<dbReference type="PROSITE" id="PS51186">
    <property type="entry name" value="GNAT"/>
    <property type="match status" value="1"/>
</dbReference>
<dbReference type="STRING" id="298654.FraEuI1c_3997"/>
<evidence type="ECO:0000259" key="4">
    <source>
        <dbReference type="PROSITE" id="PS51186"/>
    </source>
</evidence>
<evidence type="ECO:0000256" key="1">
    <source>
        <dbReference type="ARBA" id="ARBA00022679"/>
    </source>
</evidence>
<dbReference type="KEGG" id="fri:FraEuI1c_3997"/>
<proteinExistence type="predicted"/>
<evidence type="ECO:0000256" key="3">
    <source>
        <dbReference type="SAM" id="MobiDB-lite"/>
    </source>
</evidence>
<feature type="region of interest" description="Disordered" evidence="3">
    <location>
        <begin position="1"/>
        <end position="20"/>
    </location>
</feature>
<accession>E3J6S7</accession>
<organism evidence="5 6">
    <name type="scientific">Pseudofrankia inefficax (strain DSM 45817 / CECT 9037 / DDB 130130 / EuI1c)</name>
    <name type="common">Frankia inefficax</name>
    <dbReference type="NCBI Taxonomy" id="298654"/>
    <lineage>
        <taxon>Bacteria</taxon>
        <taxon>Bacillati</taxon>
        <taxon>Actinomycetota</taxon>
        <taxon>Actinomycetes</taxon>
        <taxon>Frankiales</taxon>
        <taxon>Frankiaceae</taxon>
        <taxon>Pseudofrankia</taxon>
    </lineage>
</organism>
<name>E3J6S7_PSEI1</name>
<dbReference type="eggNOG" id="COG1670">
    <property type="taxonomic scope" value="Bacteria"/>
</dbReference>
<dbReference type="AlphaFoldDB" id="E3J6S7"/>
<dbReference type="HOGENOM" id="CLU_1178828_0_0_11"/>
<feature type="domain" description="N-acetyltransferase" evidence="4">
    <location>
        <begin position="74"/>
        <end position="235"/>
    </location>
</feature>
<dbReference type="EMBL" id="CP002299">
    <property type="protein sequence ID" value="ADP82001.1"/>
    <property type="molecule type" value="Genomic_DNA"/>
</dbReference>
<protein>
    <submittedName>
        <fullName evidence="5">GCN5-related N-acetyltransferase</fullName>
    </submittedName>
</protein>
<evidence type="ECO:0000256" key="2">
    <source>
        <dbReference type="ARBA" id="ARBA00023315"/>
    </source>
</evidence>
<keyword evidence="2" id="KW-0012">Acyltransferase</keyword>
<keyword evidence="6" id="KW-1185">Reference proteome</keyword>
<evidence type="ECO:0000313" key="6">
    <source>
        <dbReference type="Proteomes" id="UP000002484"/>
    </source>
</evidence>
<keyword evidence="1 5" id="KW-0808">Transferase</keyword>
<dbReference type="InterPro" id="IPR050832">
    <property type="entry name" value="Bact_Acetyltransf"/>
</dbReference>
<dbReference type="InParanoid" id="E3J6S7"/>
<dbReference type="Gene3D" id="3.40.630.30">
    <property type="match status" value="1"/>
</dbReference>
<reference evidence="5 6" key="1">
    <citation type="submission" date="2010-10" db="EMBL/GenBank/DDBJ databases">
        <title>Complete sequence of Frankia sp. EuI1c.</title>
        <authorList>
            <consortium name="US DOE Joint Genome Institute"/>
            <person name="Lucas S."/>
            <person name="Copeland A."/>
            <person name="Lapidus A."/>
            <person name="Cheng J.-F."/>
            <person name="Bruce D."/>
            <person name="Goodwin L."/>
            <person name="Pitluck S."/>
            <person name="Chertkov O."/>
            <person name="Detter J.C."/>
            <person name="Han C."/>
            <person name="Tapia R."/>
            <person name="Land M."/>
            <person name="Hauser L."/>
            <person name="Jeffries C."/>
            <person name="Kyrpides N."/>
            <person name="Ivanova N."/>
            <person name="Mikhailova N."/>
            <person name="Beauchemin N."/>
            <person name="Sen A."/>
            <person name="Sur S.A."/>
            <person name="Gtari M."/>
            <person name="Wall L."/>
            <person name="Tisa L."/>
            <person name="Woyke T."/>
        </authorList>
    </citation>
    <scope>NUCLEOTIDE SEQUENCE [LARGE SCALE GENOMIC DNA]</scope>
    <source>
        <strain evidence="6">DSM 45817 / CECT 9037 / EuI1c</strain>
    </source>
</reference>